<proteinExistence type="predicted"/>
<evidence type="ECO:0000313" key="3">
    <source>
        <dbReference type="Proteomes" id="UP001059617"/>
    </source>
</evidence>
<keyword evidence="3" id="KW-1185">Reference proteome</keyword>
<evidence type="ECO:0000256" key="1">
    <source>
        <dbReference type="ARBA" id="ARBA00023118"/>
    </source>
</evidence>
<organism evidence="2 3">
    <name type="scientific">Dactylosporangium fulvum</name>
    <dbReference type="NCBI Taxonomy" id="53359"/>
    <lineage>
        <taxon>Bacteria</taxon>
        <taxon>Bacillati</taxon>
        <taxon>Actinomycetota</taxon>
        <taxon>Actinomycetes</taxon>
        <taxon>Micromonosporales</taxon>
        <taxon>Micromonosporaceae</taxon>
        <taxon>Dactylosporangium</taxon>
    </lineage>
</organism>
<keyword evidence="1" id="KW-0051">Antiviral defense</keyword>
<dbReference type="NCBIfam" id="TIGR01868">
    <property type="entry name" value="casD_Cas5e"/>
    <property type="match status" value="1"/>
</dbReference>
<dbReference type="Gene3D" id="3.30.70.2660">
    <property type="match status" value="1"/>
</dbReference>
<dbReference type="NCBIfam" id="TIGR02593">
    <property type="entry name" value="CRISPR_cas5"/>
    <property type="match status" value="1"/>
</dbReference>
<dbReference type="InterPro" id="IPR010147">
    <property type="entry name" value="CRISPR-assoc_prot_CasD"/>
</dbReference>
<sequence>MTIRCLALCLDAPMQSWGLRGRATIRDTATEPTKSGVVGLLCCALGVSRDNESGIARLAALRMGVRVDREGILERDYHTVQNVPTTSGSGHRTIESQRYYLADALFLVVLEGEPELLDTLNRAVLQPHWPLYLGRKAFVPSRPLVVPPVDGAARPLSGAGLIAEELEGVLAGHPWLENRADVRVRERRRAQRTPLRTVVDCDQAHPLAELSYDYPVNFARDRRTFRARTFLRGQVPLTDGMIPQEADACT</sequence>
<dbReference type="EMBL" id="CP073720">
    <property type="protein sequence ID" value="UWP81269.1"/>
    <property type="molecule type" value="Genomic_DNA"/>
</dbReference>
<protein>
    <submittedName>
        <fullName evidence="2">Type I-E CRISPR-associated protein Cas5/CasD</fullName>
    </submittedName>
</protein>
<dbReference type="Proteomes" id="UP001059617">
    <property type="component" value="Chromosome"/>
</dbReference>
<reference evidence="2" key="1">
    <citation type="submission" date="2021-04" db="EMBL/GenBank/DDBJ databases">
        <authorList>
            <person name="Hartkoorn R.C."/>
            <person name="Beaudoing E."/>
            <person name="Hot D."/>
        </authorList>
    </citation>
    <scope>NUCLEOTIDE SEQUENCE</scope>
    <source>
        <strain evidence="2">NRRL B-16292</strain>
    </source>
</reference>
<dbReference type="CDD" id="cd09756">
    <property type="entry name" value="Cas5_I-E"/>
    <property type="match status" value="1"/>
</dbReference>
<dbReference type="RefSeq" id="WP_259859033.1">
    <property type="nucleotide sequence ID" value="NZ_BAAAST010000121.1"/>
</dbReference>
<gene>
    <name evidence="2" type="primary">cas5e</name>
    <name evidence="2" type="ORF">Dfulv_40120</name>
</gene>
<name>A0ABY5VWU9_9ACTN</name>
<dbReference type="Pfam" id="PF09704">
    <property type="entry name" value="Cas_Cas5d"/>
    <property type="match status" value="1"/>
</dbReference>
<dbReference type="InterPro" id="IPR021124">
    <property type="entry name" value="CRISPR-assoc_prot_Cas5"/>
</dbReference>
<dbReference type="InterPro" id="IPR013422">
    <property type="entry name" value="CRISPR-assoc_prot_Cas5_N"/>
</dbReference>
<accession>A0ABY5VWU9</accession>
<reference evidence="2" key="2">
    <citation type="submission" date="2022-09" db="EMBL/GenBank/DDBJ databases">
        <title>Biosynthetic gene clusters of Dactylosporangioum fulvum.</title>
        <authorList>
            <person name="Caradec T."/>
        </authorList>
    </citation>
    <scope>NUCLEOTIDE SEQUENCE</scope>
    <source>
        <strain evidence="2">NRRL B-16292</strain>
    </source>
</reference>
<evidence type="ECO:0000313" key="2">
    <source>
        <dbReference type="EMBL" id="UWP81269.1"/>
    </source>
</evidence>